<accession>A0AAV3QPI5</accession>
<organism evidence="2 3">
    <name type="scientific">Lithospermum erythrorhizon</name>
    <name type="common">Purple gromwell</name>
    <name type="synonym">Lithospermum officinale var. erythrorhizon</name>
    <dbReference type="NCBI Taxonomy" id="34254"/>
    <lineage>
        <taxon>Eukaryota</taxon>
        <taxon>Viridiplantae</taxon>
        <taxon>Streptophyta</taxon>
        <taxon>Embryophyta</taxon>
        <taxon>Tracheophyta</taxon>
        <taxon>Spermatophyta</taxon>
        <taxon>Magnoliopsida</taxon>
        <taxon>eudicotyledons</taxon>
        <taxon>Gunneridae</taxon>
        <taxon>Pentapetalae</taxon>
        <taxon>asterids</taxon>
        <taxon>lamiids</taxon>
        <taxon>Boraginales</taxon>
        <taxon>Boraginaceae</taxon>
        <taxon>Boraginoideae</taxon>
        <taxon>Lithospermeae</taxon>
        <taxon>Lithospermum</taxon>
    </lineage>
</organism>
<evidence type="ECO:0000313" key="3">
    <source>
        <dbReference type="Proteomes" id="UP001454036"/>
    </source>
</evidence>
<protein>
    <submittedName>
        <fullName evidence="2">Uncharacterized protein</fullName>
    </submittedName>
</protein>
<reference evidence="2 3" key="1">
    <citation type="submission" date="2024-01" db="EMBL/GenBank/DDBJ databases">
        <title>The complete chloroplast genome sequence of Lithospermum erythrorhizon: insights into the phylogenetic relationship among Boraginaceae species and the maternal lineages of purple gromwells.</title>
        <authorList>
            <person name="Okada T."/>
            <person name="Watanabe K."/>
        </authorList>
    </citation>
    <scope>NUCLEOTIDE SEQUENCE [LARGE SCALE GENOMIC DNA]</scope>
</reference>
<dbReference type="EMBL" id="BAABME010022068">
    <property type="protein sequence ID" value="GAA0164931.1"/>
    <property type="molecule type" value="Genomic_DNA"/>
</dbReference>
<evidence type="ECO:0000313" key="2">
    <source>
        <dbReference type="EMBL" id="GAA0164931.1"/>
    </source>
</evidence>
<dbReference type="AlphaFoldDB" id="A0AAV3QPI5"/>
<name>A0AAV3QPI5_LITER</name>
<proteinExistence type="predicted"/>
<feature type="signal peptide" evidence="1">
    <location>
        <begin position="1"/>
        <end position="19"/>
    </location>
</feature>
<dbReference type="Proteomes" id="UP001454036">
    <property type="component" value="Unassembled WGS sequence"/>
</dbReference>
<evidence type="ECO:0000256" key="1">
    <source>
        <dbReference type="SAM" id="SignalP"/>
    </source>
</evidence>
<feature type="chain" id="PRO_5043584868" evidence="1">
    <location>
        <begin position="20"/>
        <end position="117"/>
    </location>
</feature>
<gene>
    <name evidence="2" type="ORF">LIER_39877</name>
</gene>
<keyword evidence="3" id="KW-1185">Reference proteome</keyword>
<comment type="caution">
    <text evidence="2">The sequence shown here is derived from an EMBL/GenBank/DDBJ whole genome shotgun (WGS) entry which is preliminary data.</text>
</comment>
<sequence>MWVSINGLYSACLLVGVTPTAELFLTSFSHHTQKDGVLYFLANQDIKGFYEPLPSKLGPECWRPFFFFVSGGGLPKNVPSSFTPHPKSARSLPGSTQYRADSMPFTAYWANTRPMPL</sequence>
<keyword evidence="1" id="KW-0732">Signal</keyword>